<keyword evidence="2 7" id="KW-0812">Transmembrane</keyword>
<dbReference type="HAMAP" id="MF_02065">
    <property type="entry name" value="MltG"/>
    <property type="match status" value="1"/>
</dbReference>
<reference evidence="8 9" key="1">
    <citation type="journal article" date="2016" name="Environ. Microbiol.">
        <title>Genomic resolution of a cold subsurface aquifer community provides metabolic insights for novel microbes adapted to high CO concentrations.</title>
        <authorList>
            <person name="Probst A.J."/>
            <person name="Castelle C.J."/>
            <person name="Singh A."/>
            <person name="Brown C.T."/>
            <person name="Anantharaman K."/>
            <person name="Sharon I."/>
            <person name="Hug L.A."/>
            <person name="Burstein D."/>
            <person name="Emerson J.B."/>
            <person name="Thomas B.C."/>
            <person name="Banfield J.F."/>
        </authorList>
    </citation>
    <scope>NUCLEOTIDE SEQUENCE [LARGE SCALE GENOMIC DNA]</scope>
    <source>
        <strain evidence="8">CG2_30_33_16</strain>
    </source>
</reference>
<dbReference type="GO" id="GO:0071555">
    <property type="term" value="P:cell wall organization"/>
    <property type="evidence" value="ECO:0007669"/>
    <property type="project" value="UniProtKB-KW"/>
</dbReference>
<evidence type="ECO:0000256" key="1">
    <source>
        <dbReference type="ARBA" id="ARBA00022475"/>
    </source>
</evidence>
<evidence type="ECO:0000313" key="8">
    <source>
        <dbReference type="EMBL" id="OIP86626.1"/>
    </source>
</evidence>
<dbReference type="GO" id="GO:0008932">
    <property type="term" value="F:lytic endotransglycosylase activity"/>
    <property type="evidence" value="ECO:0007669"/>
    <property type="project" value="UniProtKB-UniRule"/>
</dbReference>
<dbReference type="Gene3D" id="3.30.160.60">
    <property type="entry name" value="Classic Zinc Finger"/>
    <property type="match status" value="1"/>
</dbReference>
<comment type="function">
    <text evidence="7">Functions as a peptidoglycan terminase that cleaves nascent peptidoglycan strands endolytically to terminate their elongation.</text>
</comment>
<dbReference type="Gene3D" id="3.30.1490.480">
    <property type="entry name" value="Endolytic murein transglycosylase"/>
    <property type="match status" value="1"/>
</dbReference>
<accession>A0A1J5HXV1</accession>
<comment type="catalytic activity">
    <reaction evidence="7">
        <text>a peptidoglycan chain = a peptidoglycan chain with N-acetyl-1,6-anhydromuramyl-[peptide] at the reducing end + a peptidoglycan chain with N-acetylglucosamine at the non-reducing end.</text>
        <dbReference type="EC" id="4.2.2.29"/>
    </reaction>
</comment>
<dbReference type="EMBL" id="MNZM01000006">
    <property type="protein sequence ID" value="OIP86626.1"/>
    <property type="molecule type" value="Genomic_DNA"/>
</dbReference>
<dbReference type="Pfam" id="PF02618">
    <property type="entry name" value="YceG"/>
    <property type="match status" value="1"/>
</dbReference>
<name>A0A1J5HXV1_9BACT</name>
<keyword evidence="5 7" id="KW-0456">Lyase</keyword>
<gene>
    <name evidence="7" type="primary">mltG</name>
    <name evidence="8" type="ORF">AUK04_00250</name>
</gene>
<dbReference type="InterPro" id="IPR003770">
    <property type="entry name" value="MLTG-like"/>
</dbReference>
<keyword evidence="1 7" id="KW-1003">Cell membrane</keyword>
<comment type="subcellular location">
    <subcellularLocation>
        <location evidence="7">Cell membrane</location>
        <topology evidence="7">Single-pass membrane protein</topology>
    </subcellularLocation>
</comment>
<comment type="similarity">
    <text evidence="7">Belongs to the transglycosylase MltG family.</text>
</comment>
<dbReference type="EC" id="4.2.2.29" evidence="7"/>
<organism evidence="8 9">
    <name type="scientific">Candidatus Roizmanbacteria bacterium CG2_30_33_16</name>
    <dbReference type="NCBI Taxonomy" id="1805340"/>
    <lineage>
        <taxon>Bacteria</taxon>
        <taxon>Candidatus Roizmaniibacteriota</taxon>
    </lineage>
</organism>
<comment type="caution">
    <text evidence="8">The sequence shown here is derived from an EMBL/GenBank/DDBJ whole genome shotgun (WGS) entry which is preliminary data.</text>
</comment>
<dbReference type="PANTHER" id="PTHR30518">
    <property type="entry name" value="ENDOLYTIC MUREIN TRANSGLYCOSYLASE"/>
    <property type="match status" value="1"/>
</dbReference>
<feature type="site" description="Important for catalytic activity" evidence="7">
    <location>
        <position position="199"/>
    </location>
</feature>
<proteinExistence type="inferred from homology"/>
<dbReference type="AlphaFoldDB" id="A0A1J5HXV1"/>
<evidence type="ECO:0000256" key="4">
    <source>
        <dbReference type="ARBA" id="ARBA00023136"/>
    </source>
</evidence>
<keyword evidence="4 7" id="KW-0472">Membrane</keyword>
<dbReference type="GO" id="GO:0005886">
    <property type="term" value="C:plasma membrane"/>
    <property type="evidence" value="ECO:0007669"/>
    <property type="project" value="UniProtKB-SubCell"/>
</dbReference>
<feature type="transmembrane region" description="Helical" evidence="7">
    <location>
        <begin position="6"/>
        <end position="22"/>
    </location>
</feature>
<evidence type="ECO:0000313" key="9">
    <source>
        <dbReference type="Proteomes" id="UP000183758"/>
    </source>
</evidence>
<protein>
    <recommendedName>
        <fullName evidence="7">Endolytic murein transglycosylase</fullName>
        <ecNumber evidence="7">4.2.2.29</ecNumber>
    </recommendedName>
    <alternativeName>
        <fullName evidence="7">Peptidoglycan lytic transglycosylase</fullName>
    </alternativeName>
    <alternativeName>
        <fullName evidence="7">Peptidoglycan polymerization terminase</fullName>
    </alternativeName>
</protein>
<keyword evidence="6 7" id="KW-0961">Cell wall biogenesis/degradation</keyword>
<sequence>MNKFVVFIITLFILIFIGFIFIREGNMPVNKNDKTNVIFLIKPGENLNQITNNLSKNNLIRNKISFYLVVKKLGIERKIQAGDFRLSPSMSAETIANNLTHGTIDIWVTLLEGWRREEAAQAIYNKISIPEIEIVQAFKEGYIFPDTYLFPKTSSIDNLVKIINSNFDNKFKTLSSSSIKKLGLTTNQVITIASLVEREVKLPDDRQKVASIIYKRWKNDWALNIDATIQYTLGYQASEMSWWKKELSADDLKLESPYNTYIHTGLPPTPICNPSLSSLTAITEIDPNFEAWFYISDKTGKMHYSKTLEEHNTNVKRYLR</sequence>
<keyword evidence="3 7" id="KW-1133">Transmembrane helix</keyword>
<evidence type="ECO:0000256" key="2">
    <source>
        <dbReference type="ARBA" id="ARBA00022692"/>
    </source>
</evidence>
<evidence type="ECO:0000256" key="6">
    <source>
        <dbReference type="ARBA" id="ARBA00023316"/>
    </source>
</evidence>
<evidence type="ECO:0000256" key="5">
    <source>
        <dbReference type="ARBA" id="ARBA00023239"/>
    </source>
</evidence>
<dbReference type="PANTHER" id="PTHR30518:SF2">
    <property type="entry name" value="ENDOLYTIC MUREIN TRANSGLYCOSYLASE"/>
    <property type="match status" value="1"/>
</dbReference>
<evidence type="ECO:0000256" key="7">
    <source>
        <dbReference type="HAMAP-Rule" id="MF_02065"/>
    </source>
</evidence>
<dbReference type="Proteomes" id="UP000183758">
    <property type="component" value="Unassembled WGS sequence"/>
</dbReference>
<dbReference type="NCBIfam" id="TIGR00247">
    <property type="entry name" value="endolytic transglycosylase MltG"/>
    <property type="match status" value="1"/>
</dbReference>
<evidence type="ECO:0000256" key="3">
    <source>
        <dbReference type="ARBA" id="ARBA00022989"/>
    </source>
</evidence>
<dbReference type="GO" id="GO:0009252">
    <property type="term" value="P:peptidoglycan biosynthetic process"/>
    <property type="evidence" value="ECO:0007669"/>
    <property type="project" value="UniProtKB-UniRule"/>
</dbReference>